<evidence type="ECO:0000313" key="10">
    <source>
        <dbReference type="Proteomes" id="UP000216311"/>
    </source>
</evidence>
<protein>
    <recommendedName>
        <fullName evidence="8">Probable membrane transporter protein</fullName>
    </recommendedName>
</protein>
<comment type="caution">
    <text evidence="9">The sequence shown here is derived from an EMBL/GenBank/DDBJ whole genome shotgun (WGS) entry which is preliminary data.</text>
</comment>
<feature type="transmembrane region" description="Helical" evidence="8">
    <location>
        <begin position="133"/>
        <end position="159"/>
    </location>
</feature>
<evidence type="ECO:0000256" key="1">
    <source>
        <dbReference type="ARBA" id="ARBA00004651"/>
    </source>
</evidence>
<evidence type="ECO:0000256" key="2">
    <source>
        <dbReference type="ARBA" id="ARBA00009142"/>
    </source>
</evidence>
<dbReference type="EMBL" id="NMVQ01000012">
    <property type="protein sequence ID" value="OYO22093.1"/>
    <property type="molecule type" value="Genomic_DNA"/>
</dbReference>
<accession>A0A255H4I6</accession>
<keyword evidence="10" id="KW-1185">Reference proteome</keyword>
<dbReference type="AlphaFoldDB" id="A0A255H4I6"/>
<comment type="similarity">
    <text evidence="2 8">Belongs to the 4-toluene sulfonate uptake permease (TSUP) (TC 2.A.102) family.</text>
</comment>
<dbReference type="GO" id="GO:0005886">
    <property type="term" value="C:plasma membrane"/>
    <property type="evidence" value="ECO:0007669"/>
    <property type="project" value="UniProtKB-SubCell"/>
</dbReference>
<evidence type="ECO:0000313" key="9">
    <source>
        <dbReference type="EMBL" id="OYO22093.1"/>
    </source>
</evidence>
<dbReference type="PANTHER" id="PTHR30269:SF0">
    <property type="entry name" value="MEMBRANE TRANSPORTER PROTEIN YFCA-RELATED"/>
    <property type="match status" value="1"/>
</dbReference>
<evidence type="ECO:0000256" key="8">
    <source>
        <dbReference type="RuleBase" id="RU363041"/>
    </source>
</evidence>
<feature type="transmembrane region" description="Helical" evidence="8">
    <location>
        <begin position="226"/>
        <end position="244"/>
    </location>
</feature>
<evidence type="ECO:0000256" key="4">
    <source>
        <dbReference type="ARBA" id="ARBA00022475"/>
    </source>
</evidence>
<reference evidence="9 10" key="1">
    <citation type="submission" date="2017-07" db="EMBL/GenBank/DDBJ databases">
        <title>Draft whole genome sequences of clinical Proprionibacteriaceae strains.</title>
        <authorList>
            <person name="Bernier A.-M."/>
            <person name="Bernard K."/>
            <person name="Domingo M.-C."/>
        </authorList>
    </citation>
    <scope>NUCLEOTIDE SEQUENCE [LARGE SCALE GENOMIC DNA]</scope>
    <source>
        <strain evidence="9 10">NML 130396</strain>
    </source>
</reference>
<evidence type="ECO:0000256" key="3">
    <source>
        <dbReference type="ARBA" id="ARBA00022448"/>
    </source>
</evidence>
<gene>
    <name evidence="9" type="ORF">CGZ93_09320</name>
</gene>
<proteinExistence type="inferred from homology"/>
<dbReference type="Pfam" id="PF01925">
    <property type="entry name" value="TauE"/>
    <property type="match status" value="1"/>
</dbReference>
<evidence type="ECO:0000256" key="7">
    <source>
        <dbReference type="ARBA" id="ARBA00023136"/>
    </source>
</evidence>
<dbReference type="InterPro" id="IPR002781">
    <property type="entry name" value="TM_pro_TauE-like"/>
</dbReference>
<feature type="transmembrane region" description="Helical" evidence="8">
    <location>
        <begin position="103"/>
        <end position="121"/>
    </location>
</feature>
<dbReference type="RefSeq" id="WP_094363838.1">
    <property type="nucleotide sequence ID" value="NZ_NMVQ01000012.1"/>
</dbReference>
<feature type="transmembrane region" description="Helical" evidence="8">
    <location>
        <begin position="72"/>
        <end position="96"/>
    </location>
</feature>
<dbReference type="PANTHER" id="PTHR30269">
    <property type="entry name" value="TRANSMEMBRANE PROTEIN YFCA"/>
    <property type="match status" value="1"/>
</dbReference>
<dbReference type="OrthoDB" id="3782574at2"/>
<feature type="transmembrane region" description="Helical" evidence="8">
    <location>
        <begin position="197"/>
        <end position="214"/>
    </location>
</feature>
<organism evidence="9 10">
    <name type="scientific">Enemella dayhoffiae</name>
    <dbReference type="NCBI Taxonomy" id="2016507"/>
    <lineage>
        <taxon>Bacteria</taxon>
        <taxon>Bacillati</taxon>
        <taxon>Actinomycetota</taxon>
        <taxon>Actinomycetes</taxon>
        <taxon>Propionibacteriales</taxon>
        <taxon>Propionibacteriaceae</taxon>
        <taxon>Enemella</taxon>
    </lineage>
</organism>
<evidence type="ECO:0000256" key="6">
    <source>
        <dbReference type="ARBA" id="ARBA00022989"/>
    </source>
</evidence>
<keyword evidence="7 8" id="KW-0472">Membrane</keyword>
<dbReference type="InterPro" id="IPR052017">
    <property type="entry name" value="TSUP"/>
</dbReference>
<feature type="transmembrane region" description="Helical" evidence="8">
    <location>
        <begin position="171"/>
        <end position="191"/>
    </location>
</feature>
<dbReference type="Proteomes" id="UP000216311">
    <property type="component" value="Unassembled WGS sequence"/>
</dbReference>
<keyword evidence="5 8" id="KW-0812">Transmembrane</keyword>
<name>A0A255H4I6_9ACTN</name>
<sequence length="245" mass="25071">MSVATLAWLLLAGVASGLVGYLTGLASLVSYPALLAAGLSPLTANVSNTLGLVGVGVGSTARGWRSVSGDRWMLIIQSIVAALGGLGGALVLLHAGESAFERVVPLLIVAASLAVLAQPWLRRMSGEKEHTVGYLIVLGLISVYGGYFGAGAGTIYLAVTSILTAMSFGRVMVLKSLLLGVTNLVAAITFICFGPVNWWAAIALGIGCIIGGNLGPAVQKLLPERLLRVIVALAGLVLAVWLAVK</sequence>
<keyword evidence="3" id="KW-0813">Transport</keyword>
<keyword evidence="4 8" id="KW-1003">Cell membrane</keyword>
<evidence type="ECO:0000256" key="5">
    <source>
        <dbReference type="ARBA" id="ARBA00022692"/>
    </source>
</evidence>
<comment type="subcellular location">
    <subcellularLocation>
        <location evidence="1 8">Cell membrane</location>
        <topology evidence="1 8">Multi-pass membrane protein</topology>
    </subcellularLocation>
</comment>
<keyword evidence="6 8" id="KW-1133">Transmembrane helix</keyword>